<dbReference type="Proteomes" id="UP001592531">
    <property type="component" value="Unassembled WGS sequence"/>
</dbReference>
<protein>
    <submittedName>
        <fullName evidence="2">Uncharacterized protein</fullName>
    </submittedName>
</protein>
<name>A0ABV6VSF4_9ACTN</name>
<sequence length="311" mass="32705">MSTAPRDLLRAARSADPRHLPEQLAVQAVRLLGPHATAAAARVRAAHPDAVPGRWSRTVAERGIRATVAEGAFLGGPFMLLWPAAFGAALVAQLTMVLELAALPDRPRSPEELAEDLLVLQGVSPTPAAARALLDAASHADRGEPAGPRPGWWSTGRRLAYLIGLLTPADPAGSRGRNRSRAGIRLRRAATWAGVAAVVLVGCAAPLVWIPASAEMYRRATAGLAARATAYYSPVGGYDPLPAGGRRWLLRPGAVLVAVRALVSVLLTAAVLAAVLLADLRIASSHWPAAVLLLIAVSALYAALLRRHRRH</sequence>
<feature type="transmembrane region" description="Helical" evidence="1">
    <location>
        <begin position="80"/>
        <end position="103"/>
    </location>
</feature>
<dbReference type="EMBL" id="JBHFAB010000005">
    <property type="protein sequence ID" value="MFC1416674.1"/>
    <property type="molecule type" value="Genomic_DNA"/>
</dbReference>
<accession>A0ABV6VSF4</accession>
<gene>
    <name evidence="2" type="ORF">ACEZDE_08470</name>
</gene>
<feature type="transmembrane region" description="Helical" evidence="1">
    <location>
        <begin position="189"/>
        <end position="210"/>
    </location>
</feature>
<dbReference type="RefSeq" id="WP_380534117.1">
    <property type="nucleotide sequence ID" value="NZ_JBHFAB010000005.1"/>
</dbReference>
<feature type="transmembrane region" description="Helical" evidence="1">
    <location>
        <begin position="284"/>
        <end position="305"/>
    </location>
</feature>
<keyword evidence="1" id="KW-0472">Membrane</keyword>
<evidence type="ECO:0000313" key="3">
    <source>
        <dbReference type="Proteomes" id="UP001592531"/>
    </source>
</evidence>
<comment type="caution">
    <text evidence="2">The sequence shown here is derived from an EMBL/GenBank/DDBJ whole genome shotgun (WGS) entry which is preliminary data.</text>
</comment>
<evidence type="ECO:0000313" key="2">
    <source>
        <dbReference type="EMBL" id="MFC1416674.1"/>
    </source>
</evidence>
<keyword evidence="1" id="KW-0812">Transmembrane</keyword>
<organism evidence="2 3">
    <name type="scientific">Streptacidiphilus cavernicola</name>
    <dbReference type="NCBI Taxonomy" id="3342716"/>
    <lineage>
        <taxon>Bacteria</taxon>
        <taxon>Bacillati</taxon>
        <taxon>Actinomycetota</taxon>
        <taxon>Actinomycetes</taxon>
        <taxon>Kitasatosporales</taxon>
        <taxon>Streptomycetaceae</taxon>
        <taxon>Streptacidiphilus</taxon>
    </lineage>
</organism>
<evidence type="ECO:0000256" key="1">
    <source>
        <dbReference type="SAM" id="Phobius"/>
    </source>
</evidence>
<proteinExistence type="predicted"/>
<keyword evidence="3" id="KW-1185">Reference proteome</keyword>
<feature type="transmembrane region" description="Helical" evidence="1">
    <location>
        <begin position="254"/>
        <end position="278"/>
    </location>
</feature>
<reference evidence="2 3" key="1">
    <citation type="submission" date="2024-09" db="EMBL/GenBank/DDBJ databases">
        <authorList>
            <person name="Lee S.D."/>
        </authorList>
    </citation>
    <scope>NUCLEOTIDE SEQUENCE [LARGE SCALE GENOMIC DNA]</scope>
    <source>
        <strain evidence="2 3">N8-3</strain>
    </source>
</reference>
<keyword evidence="1" id="KW-1133">Transmembrane helix</keyword>